<organism evidence="1 2">
    <name type="scientific">Actinomycetospora aeridis</name>
    <dbReference type="NCBI Taxonomy" id="3129231"/>
    <lineage>
        <taxon>Bacteria</taxon>
        <taxon>Bacillati</taxon>
        <taxon>Actinomycetota</taxon>
        <taxon>Actinomycetes</taxon>
        <taxon>Pseudonocardiales</taxon>
        <taxon>Pseudonocardiaceae</taxon>
        <taxon>Actinomycetospora</taxon>
    </lineage>
</organism>
<accession>A0ABU8N147</accession>
<dbReference type="Proteomes" id="UP001370100">
    <property type="component" value="Unassembled WGS sequence"/>
</dbReference>
<evidence type="ECO:0000313" key="1">
    <source>
        <dbReference type="EMBL" id="MEJ2886114.1"/>
    </source>
</evidence>
<reference evidence="1 2" key="1">
    <citation type="submission" date="2024-03" db="EMBL/GenBank/DDBJ databases">
        <title>Actinomycetospora sp. OC33-EN06, a novel actinomycete isolated from wild orchid (Aerides multiflora).</title>
        <authorList>
            <person name="Suriyachadkun C."/>
        </authorList>
    </citation>
    <scope>NUCLEOTIDE SEQUENCE [LARGE SCALE GENOMIC DNA]</scope>
    <source>
        <strain evidence="1 2">OC33-EN06</strain>
    </source>
</reference>
<comment type="caution">
    <text evidence="1">The sequence shown here is derived from an EMBL/GenBank/DDBJ whole genome shotgun (WGS) entry which is preliminary data.</text>
</comment>
<keyword evidence="2" id="KW-1185">Reference proteome</keyword>
<dbReference type="RefSeq" id="WP_337712602.1">
    <property type="nucleotide sequence ID" value="NZ_JBBEGL010000002.1"/>
</dbReference>
<name>A0ABU8N147_9PSEU</name>
<sequence length="67" mass="7132">MPTTISPALDVDCSMCGRAGRWDPSTRVVKRRGGRCVLPPAFVTPASHPKVRIHRCLCGDPACAVAS</sequence>
<protein>
    <submittedName>
        <fullName evidence="1">Uncharacterized protein</fullName>
    </submittedName>
</protein>
<evidence type="ECO:0000313" key="2">
    <source>
        <dbReference type="Proteomes" id="UP001370100"/>
    </source>
</evidence>
<proteinExistence type="predicted"/>
<dbReference type="EMBL" id="JBBEGL010000002">
    <property type="protein sequence ID" value="MEJ2886114.1"/>
    <property type="molecule type" value="Genomic_DNA"/>
</dbReference>
<gene>
    <name evidence="1" type="ORF">WCD41_06595</name>
</gene>